<dbReference type="PANTHER" id="PTHR43434:SF1">
    <property type="entry name" value="PHOSPHOGLYCOLATE PHOSPHATASE"/>
    <property type="match status" value="1"/>
</dbReference>
<accession>A0A2K9NSX0</accession>
<evidence type="ECO:0000256" key="3">
    <source>
        <dbReference type="ARBA" id="ARBA00006171"/>
    </source>
</evidence>
<dbReference type="OrthoDB" id="9782449at2"/>
<evidence type="ECO:0000313" key="6">
    <source>
        <dbReference type="Proteomes" id="UP000235584"/>
    </source>
</evidence>
<dbReference type="AlphaFoldDB" id="A0A2K9NSX0"/>
<dbReference type="InterPro" id="IPR036412">
    <property type="entry name" value="HAD-like_sf"/>
</dbReference>
<comment type="pathway">
    <text evidence="2">Organic acid metabolism; glycolate biosynthesis; glycolate from 2-phosphoglycolate: step 1/1.</text>
</comment>
<organism evidence="5 6">
    <name type="scientific">Bacteriovorax stolpii</name>
    <name type="common">Bdellovibrio stolpii</name>
    <dbReference type="NCBI Taxonomy" id="960"/>
    <lineage>
        <taxon>Bacteria</taxon>
        <taxon>Pseudomonadati</taxon>
        <taxon>Bdellovibrionota</taxon>
        <taxon>Bacteriovoracia</taxon>
        <taxon>Bacteriovoracales</taxon>
        <taxon>Bacteriovoracaceae</taxon>
        <taxon>Bacteriovorax</taxon>
    </lineage>
</organism>
<sequence>MKNISQESQPKMIIFDHDGTLVCTETPEFSLFPGIKELLVDLVAQDFHISVWTARSHKSTVESLKRLGIAEYVGEIYGNDDGMSKPHPMGLLKITQGIEKENLLHVGDSLGDLDGAKAFGIPVIAACWNSTIQVEIFRAKTPYVAMKPADCRPIIEAHFNLKLG</sequence>
<dbReference type="PANTHER" id="PTHR43434">
    <property type="entry name" value="PHOSPHOGLYCOLATE PHOSPHATASE"/>
    <property type="match status" value="1"/>
</dbReference>
<proteinExistence type="inferred from homology"/>
<evidence type="ECO:0000313" key="5">
    <source>
        <dbReference type="EMBL" id="AUN98623.1"/>
    </source>
</evidence>
<protein>
    <recommendedName>
        <fullName evidence="4">phosphoglycolate phosphatase</fullName>
        <ecNumber evidence="4">3.1.3.18</ecNumber>
    </recommendedName>
</protein>
<dbReference type="GO" id="GO:0006281">
    <property type="term" value="P:DNA repair"/>
    <property type="evidence" value="ECO:0007669"/>
    <property type="project" value="TreeGrafter"/>
</dbReference>
<evidence type="ECO:0000256" key="2">
    <source>
        <dbReference type="ARBA" id="ARBA00004818"/>
    </source>
</evidence>
<evidence type="ECO:0000256" key="4">
    <source>
        <dbReference type="ARBA" id="ARBA00013078"/>
    </source>
</evidence>
<gene>
    <name evidence="5" type="ORF">C0V70_11025</name>
</gene>
<evidence type="ECO:0000256" key="1">
    <source>
        <dbReference type="ARBA" id="ARBA00000830"/>
    </source>
</evidence>
<dbReference type="SUPFAM" id="SSF56784">
    <property type="entry name" value="HAD-like"/>
    <property type="match status" value="1"/>
</dbReference>
<dbReference type="Pfam" id="PF13419">
    <property type="entry name" value="HAD_2"/>
    <property type="match status" value="1"/>
</dbReference>
<dbReference type="Proteomes" id="UP000235584">
    <property type="component" value="Chromosome"/>
</dbReference>
<dbReference type="InterPro" id="IPR050155">
    <property type="entry name" value="HAD-like_hydrolase_sf"/>
</dbReference>
<dbReference type="GO" id="GO:0008967">
    <property type="term" value="F:phosphoglycolate phosphatase activity"/>
    <property type="evidence" value="ECO:0007669"/>
    <property type="project" value="UniProtKB-EC"/>
</dbReference>
<name>A0A2K9NSX0_BACTC</name>
<dbReference type="InterPro" id="IPR006439">
    <property type="entry name" value="HAD-SF_hydro_IA"/>
</dbReference>
<dbReference type="Gene3D" id="3.40.50.1000">
    <property type="entry name" value="HAD superfamily/HAD-like"/>
    <property type="match status" value="1"/>
</dbReference>
<dbReference type="KEGG" id="bsto:C0V70_11025"/>
<reference evidence="5 6" key="1">
    <citation type="submission" date="2018-01" db="EMBL/GenBank/DDBJ databases">
        <title>Complete genome sequence of Bacteriovorax stolpii DSM12778.</title>
        <authorList>
            <person name="Tang B."/>
            <person name="Chang J."/>
        </authorList>
    </citation>
    <scope>NUCLEOTIDE SEQUENCE [LARGE SCALE GENOMIC DNA]</scope>
    <source>
        <strain evidence="5 6">DSM 12778</strain>
    </source>
</reference>
<comment type="similarity">
    <text evidence="3">Belongs to the HAD-like hydrolase superfamily. CbbY/CbbZ/Gph/YieH family.</text>
</comment>
<dbReference type="RefSeq" id="WP_102243914.1">
    <property type="nucleotide sequence ID" value="NZ_CP025704.1"/>
</dbReference>
<keyword evidence="6" id="KW-1185">Reference proteome</keyword>
<dbReference type="InterPro" id="IPR041492">
    <property type="entry name" value="HAD_2"/>
</dbReference>
<dbReference type="EMBL" id="CP025704">
    <property type="protein sequence ID" value="AUN98623.1"/>
    <property type="molecule type" value="Genomic_DNA"/>
</dbReference>
<dbReference type="InterPro" id="IPR023214">
    <property type="entry name" value="HAD_sf"/>
</dbReference>
<comment type="catalytic activity">
    <reaction evidence="1">
        <text>2-phosphoglycolate + H2O = glycolate + phosphate</text>
        <dbReference type="Rhea" id="RHEA:14369"/>
        <dbReference type="ChEBI" id="CHEBI:15377"/>
        <dbReference type="ChEBI" id="CHEBI:29805"/>
        <dbReference type="ChEBI" id="CHEBI:43474"/>
        <dbReference type="ChEBI" id="CHEBI:58033"/>
        <dbReference type="EC" id="3.1.3.18"/>
    </reaction>
</comment>
<dbReference type="EC" id="3.1.3.18" evidence="4"/>
<dbReference type="NCBIfam" id="TIGR01549">
    <property type="entry name" value="HAD-SF-IA-v1"/>
    <property type="match status" value="1"/>
</dbReference>